<keyword evidence="1" id="KW-0472">Membrane</keyword>
<accession>A0A1H7BU05</accession>
<keyword evidence="1" id="KW-0812">Transmembrane</keyword>
<reference evidence="3" key="1">
    <citation type="submission" date="2016-10" db="EMBL/GenBank/DDBJ databases">
        <authorList>
            <person name="Varghese N."/>
            <person name="Submissions S."/>
        </authorList>
    </citation>
    <scope>NUCLEOTIDE SEQUENCE [LARGE SCALE GENOMIC DNA]</scope>
    <source>
        <strain evidence="3">IBRC-M 10761</strain>
    </source>
</reference>
<proteinExistence type="predicted"/>
<name>A0A1H7BU05_9BACT</name>
<evidence type="ECO:0000256" key="1">
    <source>
        <dbReference type="SAM" id="Phobius"/>
    </source>
</evidence>
<feature type="transmembrane region" description="Helical" evidence="1">
    <location>
        <begin position="129"/>
        <end position="146"/>
    </location>
</feature>
<dbReference type="AlphaFoldDB" id="A0A1H7BU05"/>
<dbReference type="RefSeq" id="WP_092178864.1">
    <property type="nucleotide sequence ID" value="NZ_FNZH01000016.1"/>
</dbReference>
<dbReference type="EMBL" id="FNZH01000016">
    <property type="protein sequence ID" value="SEJ80951.1"/>
    <property type="molecule type" value="Genomic_DNA"/>
</dbReference>
<feature type="transmembrane region" description="Helical" evidence="1">
    <location>
        <begin position="50"/>
        <end position="70"/>
    </location>
</feature>
<organism evidence="2 3">
    <name type="scientific">Cyclobacterium xiamenense</name>
    <dbReference type="NCBI Taxonomy" id="1297121"/>
    <lineage>
        <taxon>Bacteria</taxon>
        <taxon>Pseudomonadati</taxon>
        <taxon>Bacteroidota</taxon>
        <taxon>Cytophagia</taxon>
        <taxon>Cytophagales</taxon>
        <taxon>Cyclobacteriaceae</taxon>
        <taxon>Cyclobacterium</taxon>
    </lineage>
</organism>
<keyword evidence="1" id="KW-1133">Transmembrane helix</keyword>
<evidence type="ECO:0000313" key="2">
    <source>
        <dbReference type="EMBL" id="SEJ80951.1"/>
    </source>
</evidence>
<feature type="transmembrane region" description="Helical" evidence="1">
    <location>
        <begin position="7"/>
        <end position="30"/>
    </location>
</feature>
<gene>
    <name evidence="2" type="ORF">SAMN05192553_1169</name>
</gene>
<feature type="transmembrane region" description="Helical" evidence="1">
    <location>
        <begin position="82"/>
        <end position="101"/>
    </location>
</feature>
<keyword evidence="3" id="KW-1185">Reference proteome</keyword>
<evidence type="ECO:0008006" key="4">
    <source>
        <dbReference type="Google" id="ProtNLM"/>
    </source>
</evidence>
<dbReference type="Pfam" id="PF08592">
    <property type="entry name" value="Anthrone_oxy"/>
    <property type="match status" value="1"/>
</dbReference>
<dbReference type="OrthoDB" id="7839936at2"/>
<evidence type="ECO:0000313" key="3">
    <source>
        <dbReference type="Proteomes" id="UP000199403"/>
    </source>
</evidence>
<dbReference type="STRING" id="1416801.SAMN05192553_1169"/>
<dbReference type="Proteomes" id="UP000199403">
    <property type="component" value="Unassembled WGS sequence"/>
</dbReference>
<dbReference type="InterPro" id="IPR013901">
    <property type="entry name" value="Anthrone_oxy"/>
</dbReference>
<protein>
    <recommendedName>
        <fullName evidence="4">DUF1772 domain-containing protein</fullName>
    </recommendedName>
</protein>
<sequence length="154" mass="17085">MKKILPYISLIGIAAFLGNMLVIGFGFGSYWQTLEPMEFMKQFTLQFPNLLPPTMGILLPALIATIVLVVQSKGQKEVRKNWSIALAGLVIACTITSVYHLPANLGFMESAYSAEEAASKLNWWMRLHWVRTITVFVAAIFAVKAFKLASITTS</sequence>